<comment type="subcellular location">
    <subcellularLocation>
        <location evidence="1">Nucleus</location>
    </subcellularLocation>
</comment>
<dbReference type="GO" id="GO:0003723">
    <property type="term" value="F:RNA binding"/>
    <property type="evidence" value="ECO:0007669"/>
    <property type="project" value="UniProtKB-UniRule"/>
</dbReference>
<dbReference type="FunFam" id="3.30.70.330:FF:000036">
    <property type="entry name" value="polypyrimidine tract-binding protein 1 isoform X2"/>
    <property type="match status" value="1"/>
</dbReference>
<feature type="region of interest" description="Disordered" evidence="15">
    <location>
        <begin position="40"/>
        <end position="60"/>
    </location>
</feature>
<dbReference type="InterPro" id="IPR035979">
    <property type="entry name" value="RBD_domain_sf"/>
</dbReference>
<feature type="domain" description="RRM" evidence="16">
    <location>
        <begin position="190"/>
        <end position="266"/>
    </location>
</feature>
<dbReference type="Pfam" id="PF13893">
    <property type="entry name" value="RRM_5"/>
    <property type="match status" value="2"/>
</dbReference>
<dbReference type="InterPro" id="IPR006536">
    <property type="entry name" value="HnRNP-L/PTB"/>
</dbReference>
<sequence>MNRCKRRGSIVQDITVGTKRGPDELFSPCVANGPFIMNSNAASSDNGNDSKKFKGDSRSAGVPSRVIHVRKLPSDVTEAEVISLGLPFGKVTNLLMLKGKNQAFIEMNTEEAANTMVNYYTTIAPMLRSQPIYIQFSNHKELKTDNSPNQARAQAALQAVATVQTGNLALAATAAAVDAGMAMAGQSPVLRIIVENLFYPVTLDVLHQIFSKFGTVLKIITFTKNHQFQALLQYADPMSAQHAKLSLDGQNIYNACCTLRIDFSKLTSLNVKYNNDKSRDYTRPDLPSGDNQPTLDQTMAAAFGAPGIISPPYAGAGFPPTFAIPQAAGLTVPNVPGALTPLAIPAAAAAAAAGRIAIPGLAGAGHSVLLVSNLIPERVTPQCLFILFGVYGDVQRVKILFKKQENALVQMTDGNQAQLAMSHLNGQKLHGKPIRITLSKHQTVQLPGKGQEEQRLTKDFGNSPLHRFKKPGSKNFQNIFPPSATLHLSNIPPSITEEDLKMLFSSNGGVVKGFKFFQKDRKMALIQMGSVEEAIQSLIEFHNHDLGENHHLRVSFSKSTI</sequence>
<evidence type="ECO:0000259" key="16">
    <source>
        <dbReference type="PROSITE" id="PS50102"/>
    </source>
</evidence>
<keyword evidence="7" id="KW-0677">Repeat</keyword>
<dbReference type="GO" id="GO:0010629">
    <property type="term" value="P:negative regulation of gene expression"/>
    <property type="evidence" value="ECO:0007669"/>
    <property type="project" value="UniProtKB-ARBA"/>
</dbReference>
<organism evidence="17 18">
    <name type="scientific">Pipra filicauda</name>
    <name type="common">Wire-tailed manakin</name>
    <dbReference type="NCBI Taxonomy" id="649802"/>
    <lineage>
        <taxon>Eukaryota</taxon>
        <taxon>Metazoa</taxon>
        <taxon>Chordata</taxon>
        <taxon>Craniata</taxon>
        <taxon>Vertebrata</taxon>
        <taxon>Euteleostomi</taxon>
        <taxon>Archelosauria</taxon>
        <taxon>Archosauria</taxon>
        <taxon>Dinosauria</taxon>
        <taxon>Saurischia</taxon>
        <taxon>Theropoda</taxon>
        <taxon>Coelurosauria</taxon>
        <taxon>Aves</taxon>
        <taxon>Neognathae</taxon>
        <taxon>Neoaves</taxon>
        <taxon>Telluraves</taxon>
        <taxon>Australaves</taxon>
        <taxon>Passeriformes</taxon>
        <taxon>Pipridae</taxon>
        <taxon>Pipra</taxon>
    </lineage>
</organism>
<dbReference type="PANTHER" id="PTHR15592">
    <property type="entry name" value="MATRIN 3/NUCLEAR PROTEIN 220-RELATED"/>
    <property type="match status" value="1"/>
</dbReference>
<gene>
    <name evidence="18" type="primary">PTBP1</name>
</gene>
<dbReference type="GO" id="GO:0005634">
    <property type="term" value="C:nucleus"/>
    <property type="evidence" value="ECO:0007669"/>
    <property type="project" value="UniProtKB-SubCell"/>
</dbReference>
<evidence type="ECO:0000256" key="1">
    <source>
        <dbReference type="ARBA" id="ARBA00004123"/>
    </source>
</evidence>
<dbReference type="PROSITE" id="PS50102">
    <property type="entry name" value="RRM"/>
    <property type="match status" value="4"/>
</dbReference>
<evidence type="ECO:0000256" key="14">
    <source>
        <dbReference type="PROSITE-ProRule" id="PRU00176"/>
    </source>
</evidence>
<dbReference type="Proteomes" id="UP000504627">
    <property type="component" value="Unplaced"/>
</dbReference>
<keyword evidence="9 14" id="KW-0694">RNA-binding</keyword>
<name>A0A7R5L0B9_9PASS</name>
<protein>
    <recommendedName>
        <fullName evidence="2">Polypyrimidine tract-binding protein 1</fullName>
    </recommendedName>
</protein>
<feature type="domain" description="RRM" evidence="16">
    <location>
        <begin position="65"/>
        <end position="149"/>
    </location>
</feature>
<dbReference type="FunFam" id="3.30.70.330:FF:000032">
    <property type="entry name" value="Polypyrimidine tract-binding protein 2 isoform 1"/>
    <property type="match status" value="1"/>
</dbReference>
<dbReference type="CTD" id="5725"/>
<evidence type="ECO:0000256" key="9">
    <source>
        <dbReference type="ARBA" id="ARBA00022884"/>
    </source>
</evidence>
<keyword evidence="5" id="KW-0597">Phosphoprotein</keyword>
<dbReference type="InterPro" id="IPR000504">
    <property type="entry name" value="RRM_dom"/>
</dbReference>
<evidence type="ECO:0000256" key="2">
    <source>
        <dbReference type="ARBA" id="ARBA00019540"/>
    </source>
</evidence>
<proteinExistence type="predicted"/>
<keyword evidence="3" id="KW-0678">Repressor</keyword>
<evidence type="ECO:0000256" key="11">
    <source>
        <dbReference type="ARBA" id="ARBA00023159"/>
    </source>
</evidence>
<feature type="domain" description="RRM" evidence="16">
    <location>
        <begin position="367"/>
        <end position="441"/>
    </location>
</feature>
<evidence type="ECO:0000256" key="10">
    <source>
        <dbReference type="ARBA" id="ARBA00022990"/>
    </source>
</evidence>
<dbReference type="NCBIfam" id="TIGR01649">
    <property type="entry name" value="hnRNP-L_PTB"/>
    <property type="match status" value="1"/>
</dbReference>
<evidence type="ECO:0000256" key="15">
    <source>
        <dbReference type="SAM" id="MobiDB-lite"/>
    </source>
</evidence>
<dbReference type="GO" id="GO:1903312">
    <property type="term" value="P:negative regulation of mRNA metabolic process"/>
    <property type="evidence" value="ECO:0007669"/>
    <property type="project" value="UniProtKB-ARBA"/>
</dbReference>
<dbReference type="Gene3D" id="3.30.70.330">
    <property type="match status" value="4"/>
</dbReference>
<evidence type="ECO:0000256" key="6">
    <source>
        <dbReference type="ARBA" id="ARBA00022664"/>
    </source>
</evidence>
<dbReference type="SUPFAM" id="SSF54928">
    <property type="entry name" value="RNA-binding domain, RBD"/>
    <property type="match status" value="3"/>
</dbReference>
<dbReference type="CDD" id="cd12777">
    <property type="entry name" value="RRM1_PTBP1"/>
    <property type="match status" value="1"/>
</dbReference>
<evidence type="ECO:0000313" key="17">
    <source>
        <dbReference type="Proteomes" id="UP000504627"/>
    </source>
</evidence>
<keyword evidence="17" id="KW-1185">Reference proteome</keyword>
<evidence type="ECO:0000256" key="4">
    <source>
        <dbReference type="ARBA" id="ARBA00022499"/>
    </source>
</evidence>
<dbReference type="RefSeq" id="XP_039242334.1">
    <property type="nucleotide sequence ID" value="XM_039386400.1"/>
</dbReference>
<keyword evidence="4" id="KW-1017">Isopeptide bond</keyword>
<dbReference type="InterPro" id="IPR035000">
    <property type="entry name" value="PTBP1_RRM1"/>
</dbReference>
<feature type="compositionally biased region" description="Basic and acidic residues" evidence="15">
    <location>
        <begin position="48"/>
        <end position="57"/>
    </location>
</feature>
<accession>A0A7R5L0B9</accession>
<evidence type="ECO:0000256" key="8">
    <source>
        <dbReference type="ARBA" id="ARBA00022843"/>
    </source>
</evidence>
<dbReference type="InterPro" id="IPR021790">
    <property type="entry name" value="PTBP1-like_RRM2"/>
</dbReference>
<evidence type="ECO:0000256" key="7">
    <source>
        <dbReference type="ARBA" id="ARBA00022737"/>
    </source>
</evidence>
<keyword evidence="12" id="KW-0508">mRNA splicing</keyword>
<dbReference type="Pfam" id="PF22976">
    <property type="entry name" value="RRM_10"/>
    <property type="match status" value="1"/>
</dbReference>
<keyword evidence="10" id="KW-0007">Acetylation</keyword>
<dbReference type="GeneID" id="113983732"/>
<dbReference type="FunFam" id="3.30.70.330:FF:000162">
    <property type="entry name" value="polypyrimidine tract-binding protein 1 isoform X2"/>
    <property type="match status" value="1"/>
</dbReference>
<feature type="domain" description="RRM" evidence="16">
    <location>
        <begin position="484"/>
        <end position="559"/>
    </location>
</feature>
<dbReference type="GO" id="GO:0008380">
    <property type="term" value="P:RNA splicing"/>
    <property type="evidence" value="ECO:0007669"/>
    <property type="project" value="UniProtKB-KW"/>
</dbReference>
<dbReference type="CDD" id="cd12782">
    <property type="entry name" value="RRM2_PTBP1"/>
    <property type="match status" value="1"/>
</dbReference>
<evidence type="ECO:0000313" key="18">
    <source>
        <dbReference type="RefSeq" id="XP_039242334.1"/>
    </source>
</evidence>
<dbReference type="AlphaFoldDB" id="A0A7R5L0B9"/>
<dbReference type="InterPro" id="IPR012677">
    <property type="entry name" value="Nucleotide-bd_a/b_plait_sf"/>
</dbReference>
<evidence type="ECO:0000256" key="3">
    <source>
        <dbReference type="ARBA" id="ARBA00022491"/>
    </source>
</evidence>
<dbReference type="GO" id="GO:0006397">
    <property type="term" value="P:mRNA processing"/>
    <property type="evidence" value="ECO:0007669"/>
    <property type="project" value="UniProtKB-KW"/>
</dbReference>
<keyword evidence="11" id="KW-0010">Activator</keyword>
<dbReference type="SMART" id="SM00360">
    <property type="entry name" value="RRM"/>
    <property type="match status" value="4"/>
</dbReference>
<evidence type="ECO:0000256" key="12">
    <source>
        <dbReference type="ARBA" id="ARBA00023187"/>
    </source>
</evidence>
<keyword evidence="13" id="KW-0539">Nucleus</keyword>
<dbReference type="InParanoid" id="A0A7R5L0B9"/>
<keyword evidence="8" id="KW-0832">Ubl conjugation</keyword>
<dbReference type="InterPro" id="IPR055204">
    <property type="entry name" value="HNRNPL_RRM"/>
</dbReference>
<reference evidence="18" key="1">
    <citation type="submission" date="2025-08" db="UniProtKB">
        <authorList>
            <consortium name="RefSeq"/>
        </authorList>
    </citation>
    <scope>IDENTIFICATION</scope>
    <source>
        <tissue evidence="18">Muscle</tissue>
    </source>
</reference>
<evidence type="ECO:0000256" key="13">
    <source>
        <dbReference type="ARBA" id="ARBA00023242"/>
    </source>
</evidence>
<dbReference type="FunFam" id="3.30.70.330:FF:000018">
    <property type="entry name" value="Polypyrimidine tract-binding protein 2 isoform 1"/>
    <property type="match status" value="1"/>
</dbReference>
<evidence type="ECO:0000256" key="5">
    <source>
        <dbReference type="ARBA" id="ARBA00022553"/>
    </source>
</evidence>
<dbReference type="Pfam" id="PF11835">
    <property type="entry name" value="RRM_8"/>
    <property type="match status" value="1"/>
</dbReference>
<keyword evidence="6" id="KW-0507">mRNA processing</keyword>